<organism evidence="1 2">
    <name type="scientific">Candidatus Lloydbacteria bacterium RIFOXYC12_FULL_46_25</name>
    <dbReference type="NCBI Taxonomy" id="1798670"/>
    <lineage>
        <taxon>Bacteria</taxon>
        <taxon>Candidatus Lloydiibacteriota</taxon>
    </lineage>
</organism>
<dbReference type="Proteomes" id="UP000178106">
    <property type="component" value="Unassembled WGS sequence"/>
</dbReference>
<dbReference type="EMBL" id="MHLU01000133">
    <property type="protein sequence ID" value="OGZ17474.1"/>
    <property type="molecule type" value="Genomic_DNA"/>
</dbReference>
<reference evidence="1 2" key="1">
    <citation type="journal article" date="2016" name="Nat. Commun.">
        <title>Thousands of microbial genomes shed light on interconnected biogeochemical processes in an aquifer system.</title>
        <authorList>
            <person name="Anantharaman K."/>
            <person name="Brown C.T."/>
            <person name="Hug L.A."/>
            <person name="Sharon I."/>
            <person name="Castelle C.J."/>
            <person name="Probst A.J."/>
            <person name="Thomas B.C."/>
            <person name="Singh A."/>
            <person name="Wilkins M.J."/>
            <person name="Karaoz U."/>
            <person name="Brodie E.L."/>
            <person name="Williams K.H."/>
            <person name="Hubbard S.S."/>
            <person name="Banfield J.F."/>
        </authorList>
    </citation>
    <scope>NUCLEOTIDE SEQUENCE [LARGE SCALE GENOMIC DNA]</scope>
</reference>
<gene>
    <name evidence="1" type="ORF">A2494_01415</name>
</gene>
<dbReference type="AlphaFoldDB" id="A0A1G2DUW9"/>
<accession>A0A1G2DUW9</accession>
<evidence type="ECO:0000313" key="2">
    <source>
        <dbReference type="Proteomes" id="UP000178106"/>
    </source>
</evidence>
<sequence>MQVEFDFPEASGVLLRDATAGVIIRFLDSAAGGETMADAVATPEENFFMVFSDDKPSSEGVNLISVDGALITKRQPNRLVRVHKHKMVGGSLALSGVRLDSVAHGKIVLYGLDVSIFAKMEDEDQRRANLYLVAKGNPTPAGKVILISLSGKKVLVDDDIRVRVYEGARVLLEL</sequence>
<comment type="caution">
    <text evidence="1">The sequence shown here is derived from an EMBL/GenBank/DDBJ whole genome shotgun (WGS) entry which is preliminary data.</text>
</comment>
<evidence type="ECO:0000313" key="1">
    <source>
        <dbReference type="EMBL" id="OGZ17474.1"/>
    </source>
</evidence>
<name>A0A1G2DUW9_9BACT</name>
<proteinExistence type="predicted"/>
<protein>
    <submittedName>
        <fullName evidence="1">Uncharacterized protein</fullName>
    </submittedName>
</protein>